<organism evidence="2 3">
    <name type="scientific">Providencia heimbachae ATCC 35613</name>
    <dbReference type="NCBI Taxonomy" id="1354272"/>
    <lineage>
        <taxon>Bacteria</taxon>
        <taxon>Pseudomonadati</taxon>
        <taxon>Pseudomonadota</taxon>
        <taxon>Gammaproteobacteria</taxon>
        <taxon>Enterobacterales</taxon>
        <taxon>Morganellaceae</taxon>
        <taxon>Providencia</taxon>
    </lineage>
</organism>
<evidence type="ECO:0000313" key="3">
    <source>
        <dbReference type="Proteomes" id="UP000078224"/>
    </source>
</evidence>
<evidence type="ECO:0008006" key="4">
    <source>
        <dbReference type="Google" id="ProtNLM"/>
    </source>
</evidence>
<comment type="caution">
    <text evidence="2">The sequence shown here is derived from an EMBL/GenBank/DDBJ whole genome shotgun (WGS) entry which is preliminary data.</text>
</comment>
<reference evidence="2 3" key="1">
    <citation type="submission" date="2016-04" db="EMBL/GenBank/DDBJ databases">
        <title>ATOL: Assembling a taxonomically balanced genome-scale reconstruction of the evolutionary history of the Enterobacteriaceae.</title>
        <authorList>
            <person name="Plunkett G.III."/>
            <person name="Neeno-Eckwall E.C."/>
            <person name="Glasner J.D."/>
            <person name="Perna N.T."/>
        </authorList>
    </citation>
    <scope>NUCLEOTIDE SEQUENCE [LARGE SCALE GENOMIC DNA]</scope>
    <source>
        <strain evidence="2 3">ATCC 35613</strain>
    </source>
</reference>
<dbReference type="RefSeq" id="WP_068908904.1">
    <property type="nucleotide sequence ID" value="NZ_LXEW01000032.1"/>
</dbReference>
<keyword evidence="3" id="KW-1185">Reference proteome</keyword>
<sequence length="334" mass="36148">MNFKHNINITKLISYFTFLATISIISTANAQVYFASQQQGYYLDILATGGFVGPIPQMSEEWCQYGLSTTPYLMRCAENEDSITTESMSTQVGCSALVEVTSMRNNTTNKNLSRTNKVRAINIGSVIFGQHSIFSFSHVSKYKDWRRVLCSSHTAETVPIETSDSGGSWIYPEQGFSFGDQLELCVKEAFINVRGTATYNTYYATKGNSYCTMVDSVAPSCEIAGSLEINLGSVGIGKQAYGTTAGVMLTCPSTSSIKVTMVKENPEGNIALKGASSHTVNAKMRMKVGNSPEATEWSGIVNSTTPIIFSAAINNVGNEPGEFSGQTVIILSNN</sequence>
<proteinExistence type="predicted"/>
<gene>
    <name evidence="2" type="ORF">M998_2267</name>
</gene>
<keyword evidence="1" id="KW-0732">Signal</keyword>
<evidence type="ECO:0000256" key="1">
    <source>
        <dbReference type="SAM" id="SignalP"/>
    </source>
</evidence>
<dbReference type="AlphaFoldDB" id="A0A1B7JTV7"/>
<dbReference type="PATRIC" id="fig|1354272.4.peg.2305"/>
<accession>A0A1B7JTV7</accession>
<name>A0A1B7JTV7_9GAMM</name>
<evidence type="ECO:0000313" key="2">
    <source>
        <dbReference type="EMBL" id="OAT51330.1"/>
    </source>
</evidence>
<dbReference type="Proteomes" id="UP000078224">
    <property type="component" value="Unassembled WGS sequence"/>
</dbReference>
<feature type="signal peptide" evidence="1">
    <location>
        <begin position="1"/>
        <end position="30"/>
    </location>
</feature>
<feature type="chain" id="PRO_5008595508" description="Fimbrial adhesin" evidence="1">
    <location>
        <begin position="31"/>
        <end position="334"/>
    </location>
</feature>
<dbReference type="EMBL" id="LXEW01000032">
    <property type="protein sequence ID" value="OAT51330.1"/>
    <property type="molecule type" value="Genomic_DNA"/>
</dbReference>
<protein>
    <recommendedName>
        <fullName evidence="4">Fimbrial adhesin</fullName>
    </recommendedName>
</protein>